<dbReference type="InterPro" id="IPR034530">
    <property type="entry name" value="HpnP-like"/>
</dbReference>
<evidence type="ECO:0000259" key="6">
    <source>
        <dbReference type="PROSITE" id="PS51918"/>
    </source>
</evidence>
<dbReference type="InterPro" id="IPR006158">
    <property type="entry name" value="Cobalamin-bd"/>
</dbReference>
<dbReference type="PANTHER" id="PTHR43409:SF3">
    <property type="entry name" value="HYPOTHETICAL METHYLTRANSFERASE"/>
    <property type="match status" value="1"/>
</dbReference>
<reference evidence="7" key="1">
    <citation type="submission" date="2019-02" db="EMBL/GenBank/DDBJ databases">
        <authorList>
            <person name="Gruber-Vodicka R. H."/>
            <person name="Seah K. B. B."/>
        </authorList>
    </citation>
    <scope>NUCLEOTIDE SEQUENCE</scope>
    <source>
        <strain evidence="7">BECK_M7</strain>
    </source>
</reference>
<dbReference type="GO" id="GO:0005829">
    <property type="term" value="C:cytosol"/>
    <property type="evidence" value="ECO:0007669"/>
    <property type="project" value="TreeGrafter"/>
</dbReference>
<dbReference type="Gene3D" id="3.40.50.280">
    <property type="entry name" value="Cobalamin-binding domain"/>
    <property type="match status" value="1"/>
</dbReference>
<dbReference type="Pfam" id="PF13282">
    <property type="entry name" value="DUF4070"/>
    <property type="match status" value="1"/>
</dbReference>
<protein>
    <submittedName>
        <fullName evidence="7">Radical SAM superfamily enzyme YgiQ, UPF0313 family</fullName>
    </submittedName>
</protein>
<evidence type="ECO:0000256" key="2">
    <source>
        <dbReference type="ARBA" id="ARBA00022691"/>
    </source>
</evidence>
<keyword evidence="3" id="KW-0479">Metal-binding</keyword>
<evidence type="ECO:0000256" key="4">
    <source>
        <dbReference type="ARBA" id="ARBA00023004"/>
    </source>
</evidence>
<proteinExistence type="predicted"/>
<dbReference type="Pfam" id="PF02310">
    <property type="entry name" value="B12-binding"/>
    <property type="match status" value="1"/>
</dbReference>
<comment type="cofactor">
    <cofactor evidence="1">
        <name>[4Fe-4S] cluster</name>
        <dbReference type="ChEBI" id="CHEBI:49883"/>
    </cofactor>
</comment>
<dbReference type="CDD" id="cd01335">
    <property type="entry name" value="Radical_SAM"/>
    <property type="match status" value="1"/>
</dbReference>
<dbReference type="Gene3D" id="3.80.30.20">
    <property type="entry name" value="tm_1862 like domain"/>
    <property type="match status" value="1"/>
</dbReference>
<organism evidence="7">
    <name type="scientific">Candidatus Kentrum sp. LFY</name>
    <dbReference type="NCBI Taxonomy" id="2126342"/>
    <lineage>
        <taxon>Bacteria</taxon>
        <taxon>Pseudomonadati</taxon>
        <taxon>Pseudomonadota</taxon>
        <taxon>Gammaproteobacteria</taxon>
        <taxon>Candidatus Kentrum</taxon>
    </lineage>
</organism>
<dbReference type="SFLD" id="SFLDG01082">
    <property type="entry name" value="B12-binding_domain_containing"/>
    <property type="match status" value="1"/>
</dbReference>
<keyword evidence="4" id="KW-0408">Iron</keyword>
<dbReference type="InterPro" id="IPR007197">
    <property type="entry name" value="rSAM"/>
</dbReference>
<dbReference type="InterPro" id="IPR051198">
    <property type="entry name" value="BchE-like"/>
</dbReference>
<dbReference type="AlphaFoldDB" id="A0A450URP5"/>
<dbReference type="SFLD" id="SFLDG01123">
    <property type="entry name" value="methyltransferase_(Class_B)"/>
    <property type="match status" value="1"/>
</dbReference>
<evidence type="ECO:0000256" key="3">
    <source>
        <dbReference type="ARBA" id="ARBA00022723"/>
    </source>
</evidence>
<keyword evidence="2" id="KW-0949">S-adenosyl-L-methionine</keyword>
<dbReference type="Pfam" id="PF04055">
    <property type="entry name" value="Radical_SAM"/>
    <property type="match status" value="1"/>
</dbReference>
<dbReference type="PROSITE" id="PS51918">
    <property type="entry name" value="RADICAL_SAM"/>
    <property type="match status" value="1"/>
</dbReference>
<keyword evidence="5" id="KW-0411">Iron-sulfur</keyword>
<feature type="domain" description="Radical SAM core" evidence="6">
    <location>
        <begin position="164"/>
        <end position="418"/>
    </location>
</feature>
<dbReference type="GO" id="GO:0031419">
    <property type="term" value="F:cobalamin binding"/>
    <property type="evidence" value="ECO:0007669"/>
    <property type="project" value="InterPro"/>
</dbReference>
<dbReference type="InterPro" id="IPR034466">
    <property type="entry name" value="Methyltransferase_Class_B"/>
</dbReference>
<dbReference type="InterPro" id="IPR006638">
    <property type="entry name" value="Elp3/MiaA/NifB-like_rSAM"/>
</dbReference>
<dbReference type="SUPFAM" id="SSF102114">
    <property type="entry name" value="Radical SAM enzymes"/>
    <property type="match status" value="1"/>
</dbReference>
<evidence type="ECO:0000313" key="7">
    <source>
        <dbReference type="EMBL" id="VFJ95244.1"/>
    </source>
</evidence>
<gene>
    <name evidence="7" type="ORF">BECKLFY1418B_GA0070995_106711</name>
</gene>
<dbReference type="SFLD" id="SFLDS00029">
    <property type="entry name" value="Radical_SAM"/>
    <property type="match status" value="1"/>
</dbReference>
<dbReference type="InterPro" id="IPR025274">
    <property type="entry name" value="DUF4070"/>
</dbReference>
<dbReference type="EMBL" id="CAADFF010000067">
    <property type="protein sequence ID" value="VFJ95244.1"/>
    <property type="molecule type" value="Genomic_DNA"/>
</dbReference>
<evidence type="ECO:0000256" key="1">
    <source>
        <dbReference type="ARBA" id="ARBA00001966"/>
    </source>
</evidence>
<dbReference type="PANTHER" id="PTHR43409">
    <property type="entry name" value="ANAEROBIC MAGNESIUM-PROTOPORPHYRIN IX MONOMETHYL ESTER CYCLASE-RELATED"/>
    <property type="match status" value="1"/>
</dbReference>
<dbReference type="SFLD" id="SFLDF00303">
    <property type="entry name" value="hopanoid_C2-methyltransferase"/>
    <property type="match status" value="1"/>
</dbReference>
<sequence length="506" mass="59111">MRVLLLYPRFPKSYSSFHTAIELMGKKTHSPPLGLITVAAILPQEWEFKLVDLNIREVTEEEWNWAEFVMVSAMLVQRVDFFAQIQEGKRRGKKVAVGGPYPTAFSDDVARHSEADYLVLDEGEMTIPQFLAAIERGDKGGVFRSTEKPDVRGTPFPRYDLLELDAYLEMSIQFSRGCPFQCEFCDIITLYGRKPRTKAPEQMLRELEYLYECGWRGTVFMVDDNFIGNKRDVEEFLRVLKGWMAEKKYPFLFYTEASINLAKYPKLMESMTACNFDSVFVGLETPDAETLTLIKKSQNLYAPISESIAAIKKAGIHVMANFIIGFDGERPGIDRRVIQLVEENALPMPMFSLLFALPNTALWHRLKKEGRLLEGDSINQNTAMNFVPTRPIEEIVDEFLNVFEELYEPKRYIERNYRHFMQMGKMNRNYESIPFGWGNLGSSVRVFWLEGIVRKTRWRFWYYLFKIMRSRPEFAFDYLFYCIVMEHFTKSRDLIRNQVKAQLPKL</sequence>
<accession>A0A450URP5</accession>
<dbReference type="GO" id="GO:0051536">
    <property type="term" value="F:iron-sulfur cluster binding"/>
    <property type="evidence" value="ECO:0007669"/>
    <property type="project" value="UniProtKB-KW"/>
</dbReference>
<evidence type="ECO:0000256" key="5">
    <source>
        <dbReference type="ARBA" id="ARBA00023014"/>
    </source>
</evidence>
<dbReference type="GO" id="GO:0003824">
    <property type="term" value="F:catalytic activity"/>
    <property type="evidence" value="ECO:0007669"/>
    <property type="project" value="InterPro"/>
</dbReference>
<dbReference type="InterPro" id="IPR023404">
    <property type="entry name" value="rSAM_horseshoe"/>
</dbReference>
<name>A0A450URP5_9GAMM</name>
<dbReference type="InterPro" id="IPR058240">
    <property type="entry name" value="rSAM_sf"/>
</dbReference>
<dbReference type="GO" id="GO:0046872">
    <property type="term" value="F:metal ion binding"/>
    <property type="evidence" value="ECO:0007669"/>
    <property type="project" value="UniProtKB-KW"/>
</dbReference>
<dbReference type="SMART" id="SM00729">
    <property type="entry name" value="Elp3"/>
    <property type="match status" value="1"/>
</dbReference>